<dbReference type="Proteomes" id="UP000189935">
    <property type="component" value="Chromosome I"/>
</dbReference>
<dbReference type="Pfam" id="PF03413">
    <property type="entry name" value="PepSY"/>
    <property type="match status" value="2"/>
</dbReference>
<dbReference type="InterPro" id="IPR025711">
    <property type="entry name" value="PepSY"/>
</dbReference>
<dbReference type="Gene3D" id="3.10.450.40">
    <property type="match status" value="2"/>
</dbReference>
<feature type="signal peptide" evidence="1">
    <location>
        <begin position="1"/>
        <end position="28"/>
    </location>
</feature>
<feature type="domain" description="PepSY" evidence="2">
    <location>
        <begin position="146"/>
        <end position="202"/>
    </location>
</feature>
<feature type="domain" description="PepSY" evidence="2">
    <location>
        <begin position="227"/>
        <end position="282"/>
    </location>
</feature>
<proteinExistence type="predicted"/>
<organism evidence="3 4">
    <name type="scientific">Bradyrhizobium lablabi</name>
    <dbReference type="NCBI Taxonomy" id="722472"/>
    <lineage>
        <taxon>Bacteria</taxon>
        <taxon>Pseudomonadati</taxon>
        <taxon>Pseudomonadota</taxon>
        <taxon>Alphaproteobacteria</taxon>
        <taxon>Hyphomicrobiales</taxon>
        <taxon>Nitrobacteraceae</taxon>
        <taxon>Bradyrhizobium</taxon>
    </lineage>
</organism>
<evidence type="ECO:0000256" key="1">
    <source>
        <dbReference type="SAM" id="SignalP"/>
    </source>
</evidence>
<dbReference type="OrthoDB" id="8253315at2"/>
<dbReference type="RefSeq" id="WP_079544071.1">
    <property type="nucleotide sequence ID" value="NZ_LT670844.1"/>
</dbReference>
<evidence type="ECO:0000313" key="3">
    <source>
        <dbReference type="EMBL" id="SHL86045.1"/>
    </source>
</evidence>
<feature type="chain" id="PRO_5013314394" evidence="1">
    <location>
        <begin position="29"/>
        <end position="282"/>
    </location>
</feature>
<dbReference type="AlphaFoldDB" id="A0A1M7E2R8"/>
<accession>A0A1M7E2R8</accession>
<protein>
    <submittedName>
        <fullName evidence="3">Peptidase propeptide and YPEB domain-containing protein</fullName>
    </submittedName>
</protein>
<gene>
    <name evidence="3" type="ORF">SAMN05444159_7016</name>
</gene>
<sequence length="282" mass="29888">MMRFFAGRTLGAICLLLFALGLTGRAPAQDAANQNQPVGDLSPFRTIAADTLAIVNTGNLTRAKARIKDLETNWDRAEAKLRPRDPERWLTIDKAIDAALVQLRAHKPEASASKAALQSLLASFDRSNQGATAAAGESASIETARLSVTDIIAAAEKLRAGASVLDVSFEPKDGKPAYAVRTYANGKVWDGLLDGISGAAIDQGTAMDESALDAEDKAELAALKRAKITLRQAVASAEKAGGGRALNAGLEQVRGRAIWEILIQDTTKPQQIHIDPITGKIL</sequence>
<evidence type="ECO:0000259" key="2">
    <source>
        <dbReference type="Pfam" id="PF03413"/>
    </source>
</evidence>
<evidence type="ECO:0000313" key="4">
    <source>
        <dbReference type="Proteomes" id="UP000189935"/>
    </source>
</evidence>
<keyword evidence="1" id="KW-0732">Signal</keyword>
<dbReference type="EMBL" id="LT670844">
    <property type="protein sequence ID" value="SHL86045.1"/>
    <property type="molecule type" value="Genomic_DNA"/>
</dbReference>
<name>A0A1M7E2R8_9BRAD</name>
<reference evidence="3 4" key="1">
    <citation type="submission" date="2016-11" db="EMBL/GenBank/DDBJ databases">
        <authorList>
            <person name="Jaros S."/>
            <person name="Januszkiewicz K."/>
            <person name="Wedrychowicz H."/>
        </authorList>
    </citation>
    <scope>NUCLEOTIDE SEQUENCE [LARGE SCALE GENOMIC DNA]</scope>
    <source>
        <strain evidence="3 4">GAS499</strain>
    </source>
</reference>